<evidence type="ECO:0000313" key="3">
    <source>
        <dbReference type="Proteomes" id="UP001151760"/>
    </source>
</evidence>
<keyword evidence="2" id="KW-0695">RNA-directed DNA polymerase</keyword>
<keyword evidence="2" id="KW-0808">Transferase</keyword>
<evidence type="ECO:0000313" key="2">
    <source>
        <dbReference type="EMBL" id="GJS68455.1"/>
    </source>
</evidence>
<name>A0ABQ4XUG0_9ASTR</name>
<dbReference type="InterPro" id="IPR012337">
    <property type="entry name" value="RNaseH-like_sf"/>
</dbReference>
<dbReference type="EMBL" id="BQNB010009792">
    <property type="protein sequence ID" value="GJS68455.1"/>
    <property type="molecule type" value="Genomic_DNA"/>
</dbReference>
<gene>
    <name evidence="2" type="ORF">Tco_0683020</name>
</gene>
<keyword evidence="2" id="KW-0548">Nucleotidyltransferase</keyword>
<proteinExistence type="predicted"/>
<feature type="domain" description="Integrase catalytic" evidence="1">
    <location>
        <begin position="50"/>
        <end position="167"/>
    </location>
</feature>
<reference evidence="2" key="1">
    <citation type="journal article" date="2022" name="Int. J. Mol. Sci.">
        <title>Draft Genome of Tanacetum Coccineum: Genomic Comparison of Closely Related Tanacetum-Family Plants.</title>
        <authorList>
            <person name="Yamashiro T."/>
            <person name="Shiraishi A."/>
            <person name="Nakayama K."/>
            <person name="Satake H."/>
        </authorList>
    </citation>
    <scope>NUCLEOTIDE SEQUENCE</scope>
</reference>
<dbReference type="SUPFAM" id="SSF53098">
    <property type="entry name" value="Ribonuclease H-like"/>
    <property type="match status" value="1"/>
</dbReference>
<dbReference type="InterPro" id="IPR036397">
    <property type="entry name" value="RNaseH_sf"/>
</dbReference>
<sequence>MLSSETKKDEENLAADIFPVLRNLIIYKLDTRENDRNISPRNLGSVALHVDSYPMVWVICADQVDPACMHGKKLVTYSKLATMDSGDITCKSYRSKRSLSRILLASILQRCPRVAEFGGPVYIISDRGTHFAMDQFAKVVLNYEVTHRLSTAYHPQTVGRMSRIFEASRARGFCPSITRASNPQLHFGNPISKSYRLTFIFKHTY</sequence>
<accession>A0ABQ4XUG0</accession>
<reference evidence="2" key="2">
    <citation type="submission" date="2022-01" db="EMBL/GenBank/DDBJ databases">
        <authorList>
            <person name="Yamashiro T."/>
            <person name="Shiraishi A."/>
            <person name="Satake H."/>
            <person name="Nakayama K."/>
        </authorList>
    </citation>
    <scope>NUCLEOTIDE SEQUENCE</scope>
</reference>
<evidence type="ECO:0000259" key="1">
    <source>
        <dbReference type="PROSITE" id="PS50994"/>
    </source>
</evidence>
<organism evidence="2 3">
    <name type="scientific">Tanacetum coccineum</name>
    <dbReference type="NCBI Taxonomy" id="301880"/>
    <lineage>
        <taxon>Eukaryota</taxon>
        <taxon>Viridiplantae</taxon>
        <taxon>Streptophyta</taxon>
        <taxon>Embryophyta</taxon>
        <taxon>Tracheophyta</taxon>
        <taxon>Spermatophyta</taxon>
        <taxon>Magnoliopsida</taxon>
        <taxon>eudicotyledons</taxon>
        <taxon>Gunneridae</taxon>
        <taxon>Pentapetalae</taxon>
        <taxon>asterids</taxon>
        <taxon>campanulids</taxon>
        <taxon>Asterales</taxon>
        <taxon>Asteraceae</taxon>
        <taxon>Asteroideae</taxon>
        <taxon>Anthemideae</taxon>
        <taxon>Anthemidinae</taxon>
        <taxon>Tanacetum</taxon>
    </lineage>
</organism>
<dbReference type="PROSITE" id="PS50994">
    <property type="entry name" value="INTEGRASE"/>
    <property type="match status" value="1"/>
</dbReference>
<dbReference type="GO" id="GO:0003964">
    <property type="term" value="F:RNA-directed DNA polymerase activity"/>
    <property type="evidence" value="ECO:0007669"/>
    <property type="project" value="UniProtKB-KW"/>
</dbReference>
<protein>
    <submittedName>
        <fullName evidence="2">Reverse transcriptase domain-containing protein</fullName>
    </submittedName>
</protein>
<comment type="caution">
    <text evidence="2">The sequence shown here is derived from an EMBL/GenBank/DDBJ whole genome shotgun (WGS) entry which is preliminary data.</text>
</comment>
<dbReference type="InterPro" id="IPR001584">
    <property type="entry name" value="Integrase_cat-core"/>
</dbReference>
<dbReference type="Proteomes" id="UP001151760">
    <property type="component" value="Unassembled WGS sequence"/>
</dbReference>
<keyword evidence="3" id="KW-1185">Reference proteome</keyword>
<dbReference type="Gene3D" id="3.30.420.10">
    <property type="entry name" value="Ribonuclease H-like superfamily/Ribonuclease H"/>
    <property type="match status" value="1"/>
</dbReference>